<name>A0AAU9C0D2_9GAMM</name>
<keyword evidence="2 4" id="KW-0560">Oxidoreductase</keyword>
<evidence type="ECO:0000259" key="3">
    <source>
        <dbReference type="SMART" id="SM00829"/>
    </source>
</evidence>
<dbReference type="Pfam" id="PF00107">
    <property type="entry name" value="ADH_zinc_N"/>
    <property type="match status" value="1"/>
</dbReference>
<dbReference type="SMART" id="SM00829">
    <property type="entry name" value="PKS_ER"/>
    <property type="match status" value="1"/>
</dbReference>
<evidence type="ECO:0000313" key="4">
    <source>
        <dbReference type="EMBL" id="BCX80998.1"/>
    </source>
</evidence>
<protein>
    <submittedName>
        <fullName evidence="4">NADPH:quinone reductase</fullName>
        <ecNumber evidence="4">1.6.5.5</ecNumber>
    </submittedName>
</protein>
<dbReference type="Gene3D" id="3.90.180.10">
    <property type="entry name" value="Medium-chain alcohol dehydrogenases, catalytic domain"/>
    <property type="match status" value="1"/>
</dbReference>
<sequence>MKVIEIIHPGGPEVLQLTERPVPRPGPGEVLIQIKAAGVNRPDVVQRQGLYPPPPGAPDIPGLEVAGTITAVGPGVSQWQRGDAVCALVTGGGYAEYCVAVTDLCLPIPKGLDFVQAAAIPETFFTVWHNVFERGQLHRGERFLVHGGAGGIGTTAIQLARALRQAEIYTTCGTSEKCRFCETLGARAAICYRREDFAARIAELTAGRGVDLILDIIGTPYLPRNLRSLAEDGRLVIIAVQGGPKGEINLLPVFLKRLTITGSTLRPRPPEVKAAIARQLHRHVWPLLESGQVRPIIHKVLPLAQAAEAHRLLEEGEVIGKIVLIP</sequence>
<evidence type="ECO:0000256" key="2">
    <source>
        <dbReference type="ARBA" id="ARBA00023002"/>
    </source>
</evidence>
<reference evidence="5" key="1">
    <citation type="journal article" date="2024" name="Int. J. Syst. Evol. Microbiol.">
        <title>Methylomarinovum tepidoasis sp. nov., a moderately thermophilic methanotroph of the family Methylothermaceae isolated from a deep-sea hydrothermal field.</title>
        <authorList>
            <person name="Hirayama H."/>
            <person name="Takaki Y."/>
            <person name="Abe M."/>
            <person name="Miyazaki M."/>
            <person name="Uematsu K."/>
            <person name="Matsui Y."/>
            <person name="Takai K."/>
        </authorList>
    </citation>
    <scope>NUCLEOTIDE SEQUENCE [LARGE SCALE GENOMIC DNA]</scope>
    <source>
        <strain evidence="5">IT-9</strain>
    </source>
</reference>
<evidence type="ECO:0000313" key="5">
    <source>
        <dbReference type="Proteomes" id="UP001321825"/>
    </source>
</evidence>
<dbReference type="InterPro" id="IPR013149">
    <property type="entry name" value="ADH-like_C"/>
</dbReference>
<feature type="domain" description="Enoyl reductase (ER)" evidence="3">
    <location>
        <begin position="10"/>
        <end position="324"/>
    </location>
</feature>
<dbReference type="GO" id="GO:0070402">
    <property type="term" value="F:NADPH binding"/>
    <property type="evidence" value="ECO:0007669"/>
    <property type="project" value="TreeGrafter"/>
</dbReference>
<dbReference type="NCBIfam" id="TIGR02824">
    <property type="entry name" value="quinone_pig3"/>
    <property type="match status" value="1"/>
</dbReference>
<dbReference type="PANTHER" id="PTHR48106:SF8">
    <property type="entry name" value="OS02G0805600 PROTEIN"/>
    <property type="match status" value="1"/>
</dbReference>
<dbReference type="EMBL" id="AP024714">
    <property type="protein sequence ID" value="BCX80998.1"/>
    <property type="molecule type" value="Genomic_DNA"/>
</dbReference>
<dbReference type="GO" id="GO:0003960">
    <property type="term" value="F:quinone reductase (NADPH) activity"/>
    <property type="evidence" value="ECO:0007669"/>
    <property type="project" value="UniProtKB-EC"/>
</dbReference>
<dbReference type="InterPro" id="IPR014189">
    <property type="entry name" value="Quinone_OxRdtase_PIG3"/>
</dbReference>
<dbReference type="EC" id="1.6.5.5" evidence="4"/>
<dbReference type="PANTHER" id="PTHR48106">
    <property type="entry name" value="QUINONE OXIDOREDUCTASE PIG3-RELATED"/>
    <property type="match status" value="1"/>
</dbReference>
<dbReference type="GO" id="GO:0008270">
    <property type="term" value="F:zinc ion binding"/>
    <property type="evidence" value="ECO:0007669"/>
    <property type="project" value="InterPro"/>
</dbReference>
<keyword evidence="5" id="KW-1185">Reference proteome</keyword>
<keyword evidence="1" id="KW-0521">NADP</keyword>
<dbReference type="Pfam" id="PF08240">
    <property type="entry name" value="ADH_N"/>
    <property type="match status" value="1"/>
</dbReference>
<dbReference type="SUPFAM" id="SSF51735">
    <property type="entry name" value="NAD(P)-binding Rossmann-fold domains"/>
    <property type="match status" value="1"/>
</dbReference>
<dbReference type="InterPro" id="IPR036291">
    <property type="entry name" value="NAD(P)-bd_dom_sf"/>
</dbReference>
<dbReference type="SUPFAM" id="SSF50129">
    <property type="entry name" value="GroES-like"/>
    <property type="match status" value="1"/>
</dbReference>
<dbReference type="Proteomes" id="UP001321825">
    <property type="component" value="Chromosome"/>
</dbReference>
<dbReference type="PROSITE" id="PS01162">
    <property type="entry name" value="QOR_ZETA_CRYSTAL"/>
    <property type="match status" value="1"/>
</dbReference>
<gene>
    <name evidence="4" type="ORF">MIT9_P0576</name>
</gene>
<dbReference type="AlphaFoldDB" id="A0AAU9C0D2"/>
<dbReference type="InterPro" id="IPR002364">
    <property type="entry name" value="Quin_OxRdtase/zeta-crystal_CS"/>
</dbReference>
<evidence type="ECO:0000256" key="1">
    <source>
        <dbReference type="ARBA" id="ARBA00022857"/>
    </source>
</evidence>
<dbReference type="Gene3D" id="3.40.50.720">
    <property type="entry name" value="NAD(P)-binding Rossmann-like Domain"/>
    <property type="match status" value="1"/>
</dbReference>
<dbReference type="InterPro" id="IPR020843">
    <property type="entry name" value="ER"/>
</dbReference>
<accession>A0AAU9C0D2</accession>
<dbReference type="InterPro" id="IPR013154">
    <property type="entry name" value="ADH-like_N"/>
</dbReference>
<dbReference type="RefSeq" id="WP_317705940.1">
    <property type="nucleotide sequence ID" value="NZ_AP024714.1"/>
</dbReference>
<proteinExistence type="predicted"/>
<dbReference type="KEGG" id="mcau:MIT9_P0576"/>
<dbReference type="InterPro" id="IPR011032">
    <property type="entry name" value="GroES-like_sf"/>
</dbReference>
<dbReference type="CDD" id="cd05276">
    <property type="entry name" value="p53_inducible_oxidoreductase"/>
    <property type="match status" value="1"/>
</dbReference>
<organism evidence="4 5">
    <name type="scientific">Methylomarinovum caldicuralii</name>
    <dbReference type="NCBI Taxonomy" id="438856"/>
    <lineage>
        <taxon>Bacteria</taxon>
        <taxon>Pseudomonadati</taxon>
        <taxon>Pseudomonadota</taxon>
        <taxon>Gammaproteobacteria</taxon>
        <taxon>Methylococcales</taxon>
        <taxon>Methylothermaceae</taxon>
        <taxon>Methylomarinovum</taxon>
    </lineage>
</organism>